<dbReference type="Proteomes" id="UP000053317">
    <property type="component" value="Unassembled WGS sequence"/>
</dbReference>
<feature type="chain" id="PRO_5002543498" evidence="1">
    <location>
        <begin position="20"/>
        <end position="200"/>
    </location>
</feature>
<dbReference type="SMART" id="SM00198">
    <property type="entry name" value="SCP"/>
    <property type="match status" value="1"/>
</dbReference>
<gene>
    <name evidence="3" type="ORF">UCRPC4_g02664</name>
</gene>
<organism evidence="3 4">
    <name type="scientific">Phaeomoniella chlamydospora</name>
    <name type="common">Phaeoacremonium chlamydosporum</name>
    <dbReference type="NCBI Taxonomy" id="158046"/>
    <lineage>
        <taxon>Eukaryota</taxon>
        <taxon>Fungi</taxon>
        <taxon>Dikarya</taxon>
        <taxon>Ascomycota</taxon>
        <taxon>Pezizomycotina</taxon>
        <taxon>Eurotiomycetes</taxon>
        <taxon>Chaetothyriomycetidae</taxon>
        <taxon>Phaeomoniellales</taxon>
        <taxon>Phaeomoniellaceae</taxon>
        <taxon>Phaeomoniella</taxon>
    </lineage>
</organism>
<dbReference type="AlphaFoldDB" id="A0A0G2EP38"/>
<dbReference type="InterPro" id="IPR014044">
    <property type="entry name" value="CAP_dom"/>
</dbReference>
<reference evidence="3 4" key="1">
    <citation type="submission" date="2015-05" db="EMBL/GenBank/DDBJ databases">
        <title>Distinctive expansion of gene families associated with plant cell wall degradation and secondary metabolism in the genomes of grapevine trunk pathogens.</title>
        <authorList>
            <person name="Lawrence D.P."/>
            <person name="Travadon R."/>
            <person name="Rolshausen P.E."/>
            <person name="Baumgartner K."/>
        </authorList>
    </citation>
    <scope>NUCLEOTIDE SEQUENCE [LARGE SCALE GENOMIC DNA]</scope>
    <source>
        <strain evidence="3">UCRPC4</strain>
    </source>
</reference>
<protein>
    <submittedName>
        <fullName evidence="3">Putative venom allergen ame: allergendol m</fullName>
    </submittedName>
</protein>
<sequence length="200" mass="21603">MKTFTIIVTALAAATLGRAAAIPSANTTVETRDTTGTSASSSTDPAFIQSILNAHNEYRAIHGGASVTWDATKAQYAQNYAEQCTWAHSGGPYGENLAIGGFDNPEYYVWMWYNEREAYTDYSSPDFNGFESWGHFTQTVWSSTASIGCGFVTTCDNLGDFGPYFLVCEYDTGNVLPSNYFVSNVLAPKSGVPAAPAQFV</sequence>
<dbReference type="InterPro" id="IPR035940">
    <property type="entry name" value="CAP_sf"/>
</dbReference>
<dbReference type="OrthoDB" id="337038at2759"/>
<reference evidence="3 4" key="2">
    <citation type="submission" date="2015-05" db="EMBL/GenBank/DDBJ databases">
        <authorList>
            <person name="Morales-Cruz A."/>
            <person name="Amrine K.C."/>
            <person name="Cantu D."/>
        </authorList>
    </citation>
    <scope>NUCLEOTIDE SEQUENCE [LARGE SCALE GENOMIC DNA]</scope>
    <source>
        <strain evidence="3">UCRPC4</strain>
    </source>
</reference>
<dbReference type="InterPro" id="IPR001283">
    <property type="entry name" value="CRISP-related"/>
</dbReference>
<accession>A0A0G2EP38</accession>
<dbReference type="Pfam" id="PF00188">
    <property type="entry name" value="CAP"/>
    <property type="match status" value="1"/>
</dbReference>
<evidence type="ECO:0000256" key="1">
    <source>
        <dbReference type="SAM" id="SignalP"/>
    </source>
</evidence>
<evidence type="ECO:0000259" key="2">
    <source>
        <dbReference type="SMART" id="SM00198"/>
    </source>
</evidence>
<feature type="domain" description="SCP" evidence="2">
    <location>
        <begin position="46"/>
        <end position="177"/>
    </location>
</feature>
<evidence type="ECO:0000313" key="3">
    <source>
        <dbReference type="EMBL" id="KKY23851.1"/>
    </source>
</evidence>
<dbReference type="PRINTS" id="PR00837">
    <property type="entry name" value="V5TPXLIKE"/>
</dbReference>
<proteinExistence type="predicted"/>
<keyword evidence="4" id="KW-1185">Reference proteome</keyword>
<comment type="caution">
    <text evidence="3">The sequence shown here is derived from an EMBL/GenBank/DDBJ whole genome shotgun (WGS) entry which is preliminary data.</text>
</comment>
<dbReference type="PANTHER" id="PTHR10334">
    <property type="entry name" value="CYSTEINE-RICH SECRETORY PROTEIN-RELATED"/>
    <property type="match status" value="1"/>
</dbReference>
<keyword evidence="1" id="KW-0732">Signal</keyword>
<evidence type="ECO:0000313" key="4">
    <source>
        <dbReference type="Proteomes" id="UP000053317"/>
    </source>
</evidence>
<dbReference type="Gene3D" id="3.40.33.10">
    <property type="entry name" value="CAP"/>
    <property type="match status" value="1"/>
</dbReference>
<dbReference type="SUPFAM" id="SSF55797">
    <property type="entry name" value="PR-1-like"/>
    <property type="match status" value="1"/>
</dbReference>
<name>A0A0G2EP38_PHACM</name>
<feature type="signal peptide" evidence="1">
    <location>
        <begin position="1"/>
        <end position="19"/>
    </location>
</feature>
<dbReference type="EMBL" id="LCWF01000064">
    <property type="protein sequence ID" value="KKY23851.1"/>
    <property type="molecule type" value="Genomic_DNA"/>
</dbReference>